<keyword evidence="3 7" id="KW-0699">rRNA-binding</keyword>
<keyword evidence="2 7" id="KW-0488">Methylation</keyword>
<dbReference type="Gene3D" id="3.30.1550.10">
    <property type="entry name" value="Ribosomal protein L11/L12, N-terminal domain"/>
    <property type="match status" value="1"/>
</dbReference>
<dbReference type="CDD" id="cd00349">
    <property type="entry name" value="Ribosomal_L11"/>
    <property type="match status" value="1"/>
</dbReference>
<dbReference type="HAMAP" id="MF_00736">
    <property type="entry name" value="Ribosomal_uL11"/>
    <property type="match status" value="1"/>
</dbReference>
<evidence type="ECO:0000256" key="6">
    <source>
        <dbReference type="ARBA" id="ARBA00023274"/>
    </source>
</evidence>
<name>A0ABS0D2J0_9NOCA</name>
<keyword evidence="6 7" id="KW-0687">Ribonucleoprotein</keyword>
<protein>
    <recommendedName>
        <fullName evidence="7">Large ribosomal subunit protein uL11</fullName>
    </recommendedName>
</protein>
<dbReference type="SMART" id="SM00649">
    <property type="entry name" value="RL11"/>
    <property type="match status" value="1"/>
</dbReference>
<evidence type="ECO:0000313" key="12">
    <source>
        <dbReference type="EMBL" id="MBF6303057.1"/>
    </source>
</evidence>
<comment type="caution">
    <text evidence="12">The sequence shown here is derived from an EMBL/GenBank/DDBJ whole genome shotgun (WGS) entry which is preliminary data.</text>
</comment>
<dbReference type="SUPFAM" id="SSF46906">
    <property type="entry name" value="Ribosomal protein L11, C-terminal domain"/>
    <property type="match status" value="1"/>
</dbReference>
<dbReference type="InterPro" id="IPR020783">
    <property type="entry name" value="Ribosomal_uL11_C"/>
</dbReference>
<comment type="similarity">
    <text evidence="1 7 8">Belongs to the universal ribosomal protein uL11 family.</text>
</comment>
<comment type="PTM">
    <text evidence="7">One or more lysine residues are methylated.</text>
</comment>
<evidence type="ECO:0000256" key="8">
    <source>
        <dbReference type="RuleBase" id="RU003978"/>
    </source>
</evidence>
<proteinExistence type="inferred from homology"/>
<evidence type="ECO:0000259" key="11">
    <source>
        <dbReference type="Pfam" id="PF03946"/>
    </source>
</evidence>
<dbReference type="Pfam" id="PF00298">
    <property type="entry name" value="Ribosomal_L11"/>
    <property type="match status" value="1"/>
</dbReference>
<evidence type="ECO:0000256" key="2">
    <source>
        <dbReference type="ARBA" id="ARBA00022481"/>
    </source>
</evidence>
<evidence type="ECO:0000256" key="9">
    <source>
        <dbReference type="SAM" id="MobiDB-lite"/>
    </source>
</evidence>
<organism evidence="12 13">
    <name type="scientific">Nocardia amamiensis</name>
    <dbReference type="NCBI Taxonomy" id="404578"/>
    <lineage>
        <taxon>Bacteria</taxon>
        <taxon>Bacillati</taxon>
        <taxon>Actinomycetota</taxon>
        <taxon>Actinomycetes</taxon>
        <taxon>Mycobacteriales</taxon>
        <taxon>Nocardiaceae</taxon>
        <taxon>Nocardia</taxon>
    </lineage>
</organism>
<gene>
    <name evidence="7" type="primary">rplK</name>
    <name evidence="12" type="ORF">IU459_36990</name>
</gene>
<evidence type="ECO:0000259" key="10">
    <source>
        <dbReference type="Pfam" id="PF00298"/>
    </source>
</evidence>
<sequence length="143" mass="15246">MSKNPVKQTRTVTMHLDAGNASMVELGKMLGPTGIPPFAVKKEYDALTASSRGEIIPAVVTFTPDRKWSMRLKTPPTSALIRTALGGSQGSSRPGHDSCGSLTRQQLRAIAQRKLPDLNTSDVEVAMRIVAGTARSMGVRVAS</sequence>
<evidence type="ECO:0000256" key="5">
    <source>
        <dbReference type="ARBA" id="ARBA00022980"/>
    </source>
</evidence>
<keyword evidence="13" id="KW-1185">Reference proteome</keyword>
<dbReference type="SUPFAM" id="SSF54747">
    <property type="entry name" value="Ribosomal L11/L12e N-terminal domain"/>
    <property type="match status" value="1"/>
</dbReference>
<evidence type="ECO:0000256" key="3">
    <source>
        <dbReference type="ARBA" id="ARBA00022730"/>
    </source>
</evidence>
<reference evidence="12 13" key="1">
    <citation type="submission" date="2020-10" db="EMBL/GenBank/DDBJ databases">
        <title>Identification of Nocardia species via Next-generation sequencing and recognition of intraspecies genetic diversity.</title>
        <authorList>
            <person name="Li P."/>
            <person name="Li P."/>
            <person name="Lu B."/>
        </authorList>
    </citation>
    <scope>NUCLEOTIDE SEQUENCE [LARGE SCALE GENOMIC DNA]</scope>
    <source>
        <strain evidence="12 13">BJ06-0157</strain>
    </source>
</reference>
<dbReference type="InterPro" id="IPR000911">
    <property type="entry name" value="Ribosomal_uL11"/>
</dbReference>
<feature type="region of interest" description="Disordered" evidence="9">
    <location>
        <begin position="83"/>
        <end position="102"/>
    </location>
</feature>
<comment type="function">
    <text evidence="7">Forms part of the ribosomal stalk which helps the ribosome interact with GTP-bound translation factors.</text>
</comment>
<comment type="subunit">
    <text evidence="7">Part of the ribosomal stalk of the 50S ribosomal subunit. Interacts with L10 and the large rRNA to form the base of the stalk. L10 forms an elongated spine to which L12 dimers bind in a sequential fashion forming a multimeric L10(L12)X complex.</text>
</comment>
<dbReference type="InterPro" id="IPR036796">
    <property type="entry name" value="Ribosomal_uL11_N_sf"/>
</dbReference>
<evidence type="ECO:0000313" key="13">
    <source>
        <dbReference type="Proteomes" id="UP000702209"/>
    </source>
</evidence>
<dbReference type="GO" id="GO:0005840">
    <property type="term" value="C:ribosome"/>
    <property type="evidence" value="ECO:0007669"/>
    <property type="project" value="UniProtKB-KW"/>
</dbReference>
<dbReference type="Gene3D" id="1.10.10.250">
    <property type="entry name" value="Ribosomal protein L11, C-terminal domain"/>
    <property type="match status" value="1"/>
</dbReference>
<evidence type="ECO:0000256" key="4">
    <source>
        <dbReference type="ARBA" id="ARBA00022884"/>
    </source>
</evidence>
<feature type="domain" description="Large ribosomal subunit protein uL11 C-terminal" evidence="10">
    <location>
        <begin position="73"/>
        <end position="141"/>
    </location>
</feature>
<dbReference type="InterPro" id="IPR020784">
    <property type="entry name" value="Ribosomal_uL11_N"/>
</dbReference>
<feature type="domain" description="Large ribosomal subunit protein uL11 N-terminal" evidence="11">
    <location>
        <begin position="13"/>
        <end position="67"/>
    </location>
</feature>
<evidence type="ECO:0000256" key="1">
    <source>
        <dbReference type="ARBA" id="ARBA00010537"/>
    </source>
</evidence>
<accession>A0ABS0D2J0</accession>
<keyword evidence="4 7" id="KW-0694">RNA-binding</keyword>
<dbReference type="Pfam" id="PF03946">
    <property type="entry name" value="Ribosomal_L11_N"/>
    <property type="match status" value="1"/>
</dbReference>
<keyword evidence="5 7" id="KW-0689">Ribosomal protein</keyword>
<dbReference type="PANTHER" id="PTHR11661:SF1">
    <property type="entry name" value="LARGE RIBOSOMAL SUBUNIT PROTEIN UL11M"/>
    <property type="match status" value="1"/>
</dbReference>
<dbReference type="PANTHER" id="PTHR11661">
    <property type="entry name" value="60S RIBOSOMAL PROTEIN L12"/>
    <property type="match status" value="1"/>
</dbReference>
<dbReference type="InterPro" id="IPR036769">
    <property type="entry name" value="Ribosomal_uL11_C_sf"/>
</dbReference>
<dbReference type="EMBL" id="JADLQX010000126">
    <property type="protein sequence ID" value="MBF6303057.1"/>
    <property type="molecule type" value="Genomic_DNA"/>
</dbReference>
<dbReference type="Proteomes" id="UP000702209">
    <property type="component" value="Unassembled WGS sequence"/>
</dbReference>
<evidence type="ECO:0000256" key="7">
    <source>
        <dbReference type="HAMAP-Rule" id="MF_00736"/>
    </source>
</evidence>